<evidence type="ECO:0000313" key="5">
    <source>
        <dbReference type="Ensembl" id="ENSANAP00000027635.1"/>
    </source>
</evidence>
<dbReference type="GO" id="GO:0046600">
    <property type="term" value="P:negative regulation of centriole replication"/>
    <property type="evidence" value="ECO:0007669"/>
    <property type="project" value="TreeGrafter"/>
</dbReference>
<proteinExistence type="predicted"/>
<dbReference type="Proteomes" id="UP000233020">
    <property type="component" value="Unplaced"/>
</dbReference>
<evidence type="ECO:0000259" key="4">
    <source>
        <dbReference type="Pfam" id="PF07989"/>
    </source>
</evidence>
<comment type="subcellular location">
    <subcellularLocation>
        <location evidence="1">Cytoplasm</location>
    </subcellularLocation>
</comment>
<dbReference type="GO" id="GO:0000132">
    <property type="term" value="P:establishment of mitotic spindle orientation"/>
    <property type="evidence" value="ECO:0007669"/>
    <property type="project" value="TreeGrafter"/>
</dbReference>
<dbReference type="GO" id="GO:0008017">
    <property type="term" value="F:microtubule binding"/>
    <property type="evidence" value="ECO:0007669"/>
    <property type="project" value="TreeGrafter"/>
</dbReference>
<keyword evidence="2" id="KW-0963">Cytoplasm</keyword>
<name>A0A2K5E310_AOTNA</name>
<sequence>MKGTCGGSCCCCRSRPAHRAPYRPPRQPPSRERRCPEPAGSWAAAAEEEEAAAAAPRVRDYFAEDDGEMVPRTSHTAAFLSGTKDRGPPVQSPIWRSGEKVPFVQTYSLTAFEKPPQVQTQALRDFEKHLNDLKKENFSLKLRIYFLEERMQQKYEASREDIYKRVSPAGFGGLQLNLHLLQGWSSLCKTG</sequence>
<dbReference type="GO" id="GO:0001578">
    <property type="term" value="P:microtubule bundle formation"/>
    <property type="evidence" value="ECO:0007669"/>
    <property type="project" value="TreeGrafter"/>
</dbReference>
<dbReference type="AlphaFoldDB" id="A0A2K5E310"/>
<dbReference type="GO" id="GO:0007059">
    <property type="term" value="P:chromosome segregation"/>
    <property type="evidence" value="ECO:0007669"/>
    <property type="project" value="TreeGrafter"/>
</dbReference>
<reference evidence="5" key="1">
    <citation type="submission" date="2025-08" db="UniProtKB">
        <authorList>
            <consortium name="Ensembl"/>
        </authorList>
    </citation>
    <scope>IDENTIFICATION</scope>
</reference>
<dbReference type="GO" id="GO:0007099">
    <property type="term" value="P:centriole replication"/>
    <property type="evidence" value="ECO:0007669"/>
    <property type="project" value="TreeGrafter"/>
</dbReference>
<protein>
    <submittedName>
        <fullName evidence="5">Phosphodiesterase 4D interacting protein</fullName>
    </submittedName>
</protein>
<dbReference type="GO" id="GO:0043015">
    <property type="term" value="F:gamma-tubulin binding"/>
    <property type="evidence" value="ECO:0007669"/>
    <property type="project" value="TreeGrafter"/>
</dbReference>
<feature type="region of interest" description="Disordered" evidence="3">
    <location>
        <begin position="15"/>
        <end position="50"/>
    </location>
</feature>
<organism evidence="5 6">
    <name type="scientific">Aotus nancymaae</name>
    <name type="common">Ma's night monkey</name>
    <dbReference type="NCBI Taxonomy" id="37293"/>
    <lineage>
        <taxon>Eukaryota</taxon>
        <taxon>Metazoa</taxon>
        <taxon>Chordata</taxon>
        <taxon>Craniata</taxon>
        <taxon>Vertebrata</taxon>
        <taxon>Euteleostomi</taxon>
        <taxon>Mammalia</taxon>
        <taxon>Eutheria</taxon>
        <taxon>Euarchontoglires</taxon>
        <taxon>Primates</taxon>
        <taxon>Haplorrhini</taxon>
        <taxon>Platyrrhini</taxon>
        <taxon>Aotidae</taxon>
        <taxon>Aotus</taxon>
    </lineage>
</organism>
<evidence type="ECO:0000256" key="1">
    <source>
        <dbReference type="ARBA" id="ARBA00004496"/>
    </source>
</evidence>
<dbReference type="GO" id="GO:0005737">
    <property type="term" value="C:cytoplasm"/>
    <property type="evidence" value="ECO:0007669"/>
    <property type="project" value="UniProtKB-SubCell"/>
</dbReference>
<feature type="domain" description="Centrosomin N-terminal motif 1" evidence="4">
    <location>
        <begin position="123"/>
        <end position="165"/>
    </location>
</feature>
<dbReference type="PANTHER" id="PTHR46930:SF1">
    <property type="entry name" value="CDK5 REGULATORY SUBUNIT-ASSOCIATED PROTEIN 2"/>
    <property type="match status" value="1"/>
</dbReference>
<dbReference type="GO" id="GO:0000242">
    <property type="term" value="C:pericentriolar material"/>
    <property type="evidence" value="ECO:0007669"/>
    <property type="project" value="TreeGrafter"/>
</dbReference>
<keyword evidence="6" id="KW-1185">Reference proteome</keyword>
<reference evidence="5" key="2">
    <citation type="submission" date="2025-09" db="UniProtKB">
        <authorList>
            <consortium name="Ensembl"/>
        </authorList>
    </citation>
    <scope>IDENTIFICATION</scope>
</reference>
<dbReference type="GeneTree" id="ENSGT00950000183190"/>
<dbReference type="GO" id="GO:0090266">
    <property type="term" value="P:regulation of mitotic cell cycle spindle assembly checkpoint"/>
    <property type="evidence" value="ECO:0007669"/>
    <property type="project" value="TreeGrafter"/>
</dbReference>
<dbReference type="Pfam" id="PF07989">
    <property type="entry name" value="Cnn_1N"/>
    <property type="match status" value="1"/>
</dbReference>
<evidence type="ECO:0000313" key="6">
    <source>
        <dbReference type="Proteomes" id="UP000233020"/>
    </source>
</evidence>
<dbReference type="Ensembl" id="ENSANAT00000045648.1">
    <property type="protein sequence ID" value="ENSANAP00000027635.1"/>
    <property type="gene ID" value="ENSANAG00000031498.1"/>
</dbReference>
<dbReference type="InterPro" id="IPR042791">
    <property type="entry name" value="CDK5RAP2"/>
</dbReference>
<dbReference type="GO" id="GO:0097431">
    <property type="term" value="C:mitotic spindle pole"/>
    <property type="evidence" value="ECO:0007669"/>
    <property type="project" value="TreeGrafter"/>
</dbReference>
<dbReference type="InterPro" id="IPR012943">
    <property type="entry name" value="Cnn_1N"/>
</dbReference>
<dbReference type="GO" id="GO:0035371">
    <property type="term" value="C:microtubule plus-end"/>
    <property type="evidence" value="ECO:0007669"/>
    <property type="project" value="TreeGrafter"/>
</dbReference>
<gene>
    <name evidence="5" type="primary">PDE4DIP</name>
</gene>
<evidence type="ECO:0000256" key="3">
    <source>
        <dbReference type="SAM" id="MobiDB-lite"/>
    </source>
</evidence>
<accession>A0A2K5E310</accession>
<dbReference type="PANTHER" id="PTHR46930">
    <property type="entry name" value="CDK5 REGULATORY SUBUNIT-ASSOCIATED PROTEIN 2"/>
    <property type="match status" value="1"/>
</dbReference>
<evidence type="ECO:0000256" key="2">
    <source>
        <dbReference type="ARBA" id="ARBA00022490"/>
    </source>
</evidence>